<gene>
    <name evidence="2" type="ORF">MFU01_44670</name>
</gene>
<dbReference type="InterPro" id="IPR036514">
    <property type="entry name" value="SGNH_hydro_sf"/>
</dbReference>
<dbReference type="PANTHER" id="PTHR30383:SF5">
    <property type="entry name" value="SGNH HYDROLASE-TYPE ESTERASE DOMAIN-CONTAINING PROTEIN"/>
    <property type="match status" value="1"/>
</dbReference>
<reference evidence="2 3" key="1">
    <citation type="submission" date="2019-07" db="EMBL/GenBank/DDBJ databases">
        <title>Whole genome shotgun sequence of Myxococcus fulvus NBRC 100333.</title>
        <authorList>
            <person name="Hosoyama A."/>
            <person name="Uohara A."/>
            <person name="Ohji S."/>
            <person name="Ichikawa N."/>
        </authorList>
    </citation>
    <scope>NUCLEOTIDE SEQUENCE [LARGE SCALE GENOMIC DNA]</scope>
    <source>
        <strain evidence="2 3">NBRC 100333</strain>
    </source>
</reference>
<feature type="domain" description="SGNH hydrolase-type esterase" evidence="1">
    <location>
        <begin position="10"/>
        <end position="184"/>
    </location>
</feature>
<name>A0A511T5G6_MYXFU</name>
<dbReference type="Gene3D" id="3.40.50.1110">
    <property type="entry name" value="SGNH hydrolase"/>
    <property type="match status" value="1"/>
</dbReference>
<dbReference type="PANTHER" id="PTHR30383">
    <property type="entry name" value="THIOESTERASE 1/PROTEASE 1/LYSOPHOSPHOLIPASE L1"/>
    <property type="match status" value="1"/>
</dbReference>
<dbReference type="STRING" id="1334629.MFUL124B02_18710"/>
<evidence type="ECO:0000259" key="1">
    <source>
        <dbReference type="Pfam" id="PF13472"/>
    </source>
</evidence>
<sequence>MEHMSVNYVALGDSTAVGVGATRGGGYPERLASRLRRDGLSLGLTNLGVSGARIRDVFTGQVKAAVAVQPTLVTLGVGTNDIWRGTALEDFREDLERIARRLKQTGAPLALVNIADMALAPIAQMVPSTLYEGRIEPFNAAIAEVARAEGLHLVDLHSASREMFPRSTHFFSQDGFHPSDEGYEEWADLMLPTVRTLVSR</sequence>
<dbReference type="EMBL" id="BJXR01000034">
    <property type="protein sequence ID" value="GEN09430.1"/>
    <property type="molecule type" value="Genomic_DNA"/>
</dbReference>
<dbReference type="Pfam" id="PF13472">
    <property type="entry name" value="Lipase_GDSL_2"/>
    <property type="match status" value="1"/>
</dbReference>
<dbReference type="InterPro" id="IPR051532">
    <property type="entry name" value="Ester_Hydrolysis_Enzymes"/>
</dbReference>
<comment type="caution">
    <text evidence="2">The sequence shown here is derived from an EMBL/GenBank/DDBJ whole genome shotgun (WGS) entry which is preliminary data.</text>
</comment>
<evidence type="ECO:0000313" key="3">
    <source>
        <dbReference type="Proteomes" id="UP000321514"/>
    </source>
</evidence>
<proteinExistence type="predicted"/>
<evidence type="ECO:0000313" key="2">
    <source>
        <dbReference type="EMBL" id="GEN09430.1"/>
    </source>
</evidence>
<dbReference type="CDD" id="cd01832">
    <property type="entry name" value="SGNH_hydrolase_like_1"/>
    <property type="match status" value="1"/>
</dbReference>
<dbReference type="Proteomes" id="UP000321514">
    <property type="component" value="Unassembled WGS sequence"/>
</dbReference>
<dbReference type="GO" id="GO:0004622">
    <property type="term" value="F:phosphatidylcholine lysophospholipase activity"/>
    <property type="evidence" value="ECO:0007669"/>
    <property type="project" value="TreeGrafter"/>
</dbReference>
<protein>
    <recommendedName>
        <fullName evidence="1">SGNH hydrolase-type esterase domain-containing protein</fullName>
    </recommendedName>
</protein>
<dbReference type="SUPFAM" id="SSF52266">
    <property type="entry name" value="SGNH hydrolase"/>
    <property type="match status" value="1"/>
</dbReference>
<dbReference type="InterPro" id="IPR013830">
    <property type="entry name" value="SGNH_hydro"/>
</dbReference>
<dbReference type="AlphaFoldDB" id="A0A511T5G6"/>
<accession>A0A511T5G6</accession>
<organism evidence="2 3">
    <name type="scientific">Myxococcus fulvus</name>
    <dbReference type="NCBI Taxonomy" id="33"/>
    <lineage>
        <taxon>Bacteria</taxon>
        <taxon>Pseudomonadati</taxon>
        <taxon>Myxococcota</taxon>
        <taxon>Myxococcia</taxon>
        <taxon>Myxococcales</taxon>
        <taxon>Cystobacterineae</taxon>
        <taxon>Myxococcaceae</taxon>
        <taxon>Myxococcus</taxon>
    </lineage>
</organism>